<dbReference type="RefSeq" id="WP_068412139.1">
    <property type="nucleotide sequence ID" value="NZ_LRDB01000002.1"/>
</dbReference>
<protein>
    <recommendedName>
        <fullName evidence="1">Glycosyl transferase family 1 domain-containing protein</fullName>
    </recommendedName>
</protein>
<evidence type="ECO:0000313" key="2">
    <source>
        <dbReference type="EMBL" id="KYG82859.1"/>
    </source>
</evidence>
<comment type="caution">
    <text evidence="2">The sequence shown here is derived from an EMBL/GenBank/DDBJ whole genome shotgun (WGS) entry which is preliminary data.</text>
</comment>
<dbReference type="CDD" id="cd03801">
    <property type="entry name" value="GT4_PimA-like"/>
    <property type="match status" value="1"/>
</dbReference>
<accession>A0A150XVR2</accession>
<reference evidence="2 3" key="1">
    <citation type="submission" date="2016-01" db="EMBL/GenBank/DDBJ databases">
        <title>Genome sequencing of Roseivirga echinicomitans KMM 6058.</title>
        <authorList>
            <person name="Selvaratnam C."/>
            <person name="Thevarajoo S."/>
            <person name="Goh K.M."/>
            <person name="Ee R."/>
            <person name="Chan K.-G."/>
            <person name="Chong C.S."/>
        </authorList>
    </citation>
    <scope>NUCLEOTIDE SEQUENCE [LARGE SCALE GENOMIC DNA]</scope>
    <source>
        <strain evidence="2 3">KMM 6058</strain>
    </source>
</reference>
<organism evidence="2 3">
    <name type="scientific">Roseivirga echinicomitans</name>
    <dbReference type="NCBI Taxonomy" id="296218"/>
    <lineage>
        <taxon>Bacteria</taxon>
        <taxon>Pseudomonadati</taxon>
        <taxon>Bacteroidota</taxon>
        <taxon>Cytophagia</taxon>
        <taxon>Cytophagales</taxon>
        <taxon>Roseivirgaceae</taxon>
        <taxon>Roseivirga</taxon>
    </lineage>
</organism>
<dbReference type="Gene3D" id="3.40.50.2000">
    <property type="entry name" value="Glycogen Phosphorylase B"/>
    <property type="match status" value="2"/>
</dbReference>
<dbReference type="EMBL" id="LRDB01000002">
    <property type="protein sequence ID" value="KYG82859.1"/>
    <property type="molecule type" value="Genomic_DNA"/>
</dbReference>
<sequence>MKVVVINAHYTHTLGGSEIQCHQIAYGLTELGIDLTYLAVGGYDYSIDLPYKVIAVEKNSKSIAQVCKELQTDVIYWRFNKNLLASVINEIKPFNIRLIFSVSHIHDLKPFAYKPIPNLSVFDRLKRRLGHLVKGIEFQRAFKKIDGVVCNNEEHLDRIAHTNKIYIPNSPFLEFEEFSWPKPYVVWVGNIKAHKHPELFIDLAKSFERQGVDFLMVGDIQQQAYEYLNTSKELPGNFYYLGPKRIFETNGVIRSSLFLIHTCEPEGFPNVFLQAWSFKKPVVSAFFDPGSMIEKHDVGRISNNLSKLYTDVEQLIKDQQLRNEIGLRARDLIDREFIRTSNVKKLLGFIKQSQHS</sequence>
<dbReference type="GO" id="GO:0016757">
    <property type="term" value="F:glycosyltransferase activity"/>
    <property type="evidence" value="ECO:0007669"/>
    <property type="project" value="InterPro"/>
</dbReference>
<keyword evidence="3" id="KW-1185">Reference proteome</keyword>
<evidence type="ECO:0000259" key="1">
    <source>
        <dbReference type="Pfam" id="PF00534"/>
    </source>
</evidence>
<proteinExistence type="predicted"/>
<dbReference type="OrthoDB" id="1522162at2"/>
<dbReference type="STRING" id="296218.AWN68_13830"/>
<evidence type="ECO:0000313" key="3">
    <source>
        <dbReference type="Proteomes" id="UP000075615"/>
    </source>
</evidence>
<dbReference type="SUPFAM" id="SSF53756">
    <property type="entry name" value="UDP-Glycosyltransferase/glycogen phosphorylase"/>
    <property type="match status" value="1"/>
</dbReference>
<gene>
    <name evidence="2" type="ORF">AWN68_13830</name>
</gene>
<dbReference type="Proteomes" id="UP000075615">
    <property type="component" value="Unassembled WGS sequence"/>
</dbReference>
<dbReference type="PANTHER" id="PTHR12526">
    <property type="entry name" value="GLYCOSYLTRANSFERASE"/>
    <property type="match status" value="1"/>
</dbReference>
<dbReference type="InterPro" id="IPR001296">
    <property type="entry name" value="Glyco_trans_1"/>
</dbReference>
<feature type="domain" description="Glycosyl transferase family 1" evidence="1">
    <location>
        <begin position="182"/>
        <end position="330"/>
    </location>
</feature>
<dbReference type="Pfam" id="PF00534">
    <property type="entry name" value="Glycos_transf_1"/>
    <property type="match status" value="1"/>
</dbReference>
<dbReference type="AlphaFoldDB" id="A0A150XVR2"/>
<dbReference type="PANTHER" id="PTHR12526:SF637">
    <property type="entry name" value="GLYCOSYLTRANSFERASE EPSF-RELATED"/>
    <property type="match status" value="1"/>
</dbReference>
<name>A0A150XVR2_9BACT</name>